<proteinExistence type="inferred from homology"/>
<dbReference type="AlphaFoldDB" id="I1HPE3"/>
<sequence length="85" mass="9563">MRRDQPNSYYGNCLYPGGLAKTSQDIKEASLVEIVTAIREAKDALSTRFLDWMSGDAKENHYNVSLDHGTLIVTDWSHVGFNEVD</sequence>
<gene>
    <name evidence="2" type="ORF">BRADI_2g43537v3</name>
</gene>
<name>I1HPE3_BRADI</name>
<reference evidence="3" key="3">
    <citation type="submission" date="2018-08" db="UniProtKB">
        <authorList>
            <consortium name="EnsemblPlants"/>
        </authorList>
    </citation>
    <scope>IDENTIFICATION</scope>
    <source>
        <strain evidence="3">cv. Bd21</strain>
    </source>
</reference>
<dbReference type="PANTHER" id="PTHR31147:SF2">
    <property type="entry name" value="OS01G0615300 PROTEIN"/>
    <property type="match status" value="1"/>
</dbReference>
<accession>I1HPE3</accession>
<dbReference type="Gramene" id="KQK08724">
    <property type="protein sequence ID" value="KQK08724"/>
    <property type="gene ID" value="BRADI_2g43537v3"/>
</dbReference>
<evidence type="ECO:0000256" key="1">
    <source>
        <dbReference type="ARBA" id="ARBA00009861"/>
    </source>
</evidence>
<evidence type="ECO:0000313" key="4">
    <source>
        <dbReference type="Proteomes" id="UP000008810"/>
    </source>
</evidence>
<dbReference type="HOGENOM" id="CLU_2515746_0_0_1"/>
<dbReference type="EnsemblPlants" id="KQK08724">
    <property type="protein sequence ID" value="KQK08724"/>
    <property type="gene ID" value="BRADI_2g43537v3"/>
</dbReference>
<evidence type="ECO:0000313" key="2">
    <source>
        <dbReference type="EMBL" id="KQK08724.1"/>
    </source>
</evidence>
<organism evidence="2">
    <name type="scientific">Brachypodium distachyon</name>
    <name type="common">Purple false brome</name>
    <name type="synonym">Trachynia distachya</name>
    <dbReference type="NCBI Taxonomy" id="15368"/>
    <lineage>
        <taxon>Eukaryota</taxon>
        <taxon>Viridiplantae</taxon>
        <taxon>Streptophyta</taxon>
        <taxon>Embryophyta</taxon>
        <taxon>Tracheophyta</taxon>
        <taxon>Spermatophyta</taxon>
        <taxon>Magnoliopsida</taxon>
        <taxon>Liliopsida</taxon>
        <taxon>Poales</taxon>
        <taxon>Poaceae</taxon>
        <taxon>BOP clade</taxon>
        <taxon>Pooideae</taxon>
        <taxon>Stipodae</taxon>
        <taxon>Brachypodieae</taxon>
        <taxon>Brachypodium</taxon>
    </lineage>
</organism>
<dbReference type="Pfam" id="PF02458">
    <property type="entry name" value="Transferase"/>
    <property type="match status" value="1"/>
</dbReference>
<dbReference type="OrthoDB" id="783771at2759"/>
<dbReference type="InterPro" id="IPR023213">
    <property type="entry name" value="CAT-like_dom_sf"/>
</dbReference>
<protein>
    <submittedName>
        <fullName evidence="2 3">Uncharacterized protein</fullName>
    </submittedName>
</protein>
<dbReference type="Gene3D" id="3.30.559.10">
    <property type="entry name" value="Chloramphenicol acetyltransferase-like domain"/>
    <property type="match status" value="1"/>
</dbReference>
<dbReference type="eggNOG" id="ENOG502R6SU">
    <property type="taxonomic scope" value="Eukaryota"/>
</dbReference>
<reference evidence="2 3" key="1">
    <citation type="journal article" date="2010" name="Nature">
        <title>Genome sequencing and analysis of the model grass Brachypodium distachyon.</title>
        <authorList>
            <consortium name="International Brachypodium Initiative"/>
        </authorList>
    </citation>
    <scope>NUCLEOTIDE SEQUENCE [LARGE SCALE GENOMIC DNA]</scope>
    <source>
        <strain evidence="2 3">Bd21</strain>
    </source>
</reference>
<dbReference type="InParanoid" id="I1HPE3"/>
<dbReference type="Proteomes" id="UP000008810">
    <property type="component" value="Chromosome 2"/>
</dbReference>
<keyword evidence="4" id="KW-1185">Reference proteome</keyword>
<comment type="similarity">
    <text evidence="1">Belongs to the plant acyltransferase family.</text>
</comment>
<dbReference type="GO" id="GO:0016747">
    <property type="term" value="F:acyltransferase activity, transferring groups other than amino-acyl groups"/>
    <property type="evidence" value="ECO:0007669"/>
    <property type="project" value="UniProtKB-ARBA"/>
</dbReference>
<evidence type="ECO:0000313" key="3">
    <source>
        <dbReference type="EnsemblPlants" id="KQK08724"/>
    </source>
</evidence>
<dbReference type="InterPro" id="IPR050898">
    <property type="entry name" value="Plant_acyltransferase"/>
</dbReference>
<reference evidence="2" key="2">
    <citation type="submission" date="2017-06" db="EMBL/GenBank/DDBJ databases">
        <title>WGS assembly of Brachypodium distachyon.</title>
        <authorList>
            <consortium name="The International Brachypodium Initiative"/>
            <person name="Lucas S."/>
            <person name="Harmon-Smith M."/>
            <person name="Lail K."/>
            <person name="Tice H."/>
            <person name="Grimwood J."/>
            <person name="Bruce D."/>
            <person name="Barry K."/>
            <person name="Shu S."/>
            <person name="Lindquist E."/>
            <person name="Wang M."/>
            <person name="Pitluck S."/>
            <person name="Vogel J.P."/>
            <person name="Garvin D.F."/>
            <person name="Mockler T.C."/>
            <person name="Schmutz J."/>
            <person name="Rokhsar D."/>
            <person name="Bevan M.W."/>
        </authorList>
    </citation>
    <scope>NUCLEOTIDE SEQUENCE</scope>
    <source>
        <strain evidence="2">Bd21</strain>
    </source>
</reference>
<dbReference type="EMBL" id="CM000881">
    <property type="protein sequence ID" value="KQK08724.1"/>
    <property type="molecule type" value="Genomic_DNA"/>
</dbReference>
<dbReference type="PANTHER" id="PTHR31147">
    <property type="entry name" value="ACYL TRANSFERASE 4"/>
    <property type="match status" value="1"/>
</dbReference>